<dbReference type="SMART" id="SM00320">
    <property type="entry name" value="WD40"/>
    <property type="match status" value="4"/>
</dbReference>
<dbReference type="STRING" id="56484.A0A1Y2FVQ3"/>
<evidence type="ECO:0000313" key="7">
    <source>
        <dbReference type="Proteomes" id="UP000193685"/>
    </source>
</evidence>
<dbReference type="InterPro" id="IPR019775">
    <property type="entry name" value="WD40_repeat_CS"/>
</dbReference>
<protein>
    <submittedName>
        <fullName evidence="6">DNA excision repair protein ckn1</fullName>
    </submittedName>
</protein>
<evidence type="ECO:0000256" key="4">
    <source>
        <dbReference type="ARBA" id="ARBA00023204"/>
    </source>
</evidence>
<comment type="caution">
    <text evidence="6">The sequence shown here is derived from an EMBL/GenBank/DDBJ whole genome shotgun (WGS) entry which is preliminary data.</text>
</comment>
<reference evidence="6 7" key="1">
    <citation type="submission" date="2016-07" db="EMBL/GenBank/DDBJ databases">
        <title>Pervasive Adenine N6-methylation of Active Genes in Fungi.</title>
        <authorList>
            <consortium name="DOE Joint Genome Institute"/>
            <person name="Mondo S.J."/>
            <person name="Dannebaum R.O."/>
            <person name="Kuo R.C."/>
            <person name="Labutti K."/>
            <person name="Haridas S."/>
            <person name="Kuo A."/>
            <person name="Salamov A."/>
            <person name="Ahrendt S.R."/>
            <person name="Lipzen A."/>
            <person name="Sullivan W."/>
            <person name="Andreopoulos W.B."/>
            <person name="Clum A."/>
            <person name="Lindquist E."/>
            <person name="Daum C."/>
            <person name="Ramamoorthy G.K."/>
            <person name="Gryganskyi A."/>
            <person name="Culley D."/>
            <person name="Magnuson J.K."/>
            <person name="James T.Y."/>
            <person name="O'Malley M.A."/>
            <person name="Stajich J.E."/>
            <person name="Spatafora J.W."/>
            <person name="Visel A."/>
            <person name="Grigoriev I.V."/>
        </authorList>
    </citation>
    <scope>NUCLEOTIDE SEQUENCE [LARGE SCALE GENOMIC DNA]</scope>
    <source>
        <strain evidence="6 7">12-1054</strain>
    </source>
</reference>
<accession>A0A1Y2FVQ3</accession>
<dbReference type="AlphaFoldDB" id="A0A1Y2FVQ3"/>
<dbReference type="OMA" id="WIPAPRE"/>
<keyword evidence="2" id="KW-0677">Repeat</keyword>
<feature type="repeat" description="WD" evidence="5">
    <location>
        <begin position="173"/>
        <end position="215"/>
    </location>
</feature>
<evidence type="ECO:0000313" key="6">
    <source>
        <dbReference type="EMBL" id="ORY87637.1"/>
    </source>
</evidence>
<evidence type="ECO:0000256" key="3">
    <source>
        <dbReference type="ARBA" id="ARBA00022763"/>
    </source>
</evidence>
<dbReference type="GO" id="GO:0043161">
    <property type="term" value="P:proteasome-mediated ubiquitin-dependent protein catabolic process"/>
    <property type="evidence" value="ECO:0007669"/>
    <property type="project" value="TreeGrafter"/>
</dbReference>
<name>A0A1Y2FVQ3_PROLT</name>
<organism evidence="6 7">
    <name type="scientific">Protomyces lactucae-debilis</name>
    <dbReference type="NCBI Taxonomy" id="2754530"/>
    <lineage>
        <taxon>Eukaryota</taxon>
        <taxon>Fungi</taxon>
        <taxon>Dikarya</taxon>
        <taxon>Ascomycota</taxon>
        <taxon>Taphrinomycotina</taxon>
        <taxon>Taphrinomycetes</taxon>
        <taxon>Taphrinales</taxon>
        <taxon>Protomycetaceae</taxon>
        <taxon>Protomyces</taxon>
    </lineage>
</organism>
<dbReference type="GO" id="GO:0031464">
    <property type="term" value="C:Cul4A-RING E3 ubiquitin ligase complex"/>
    <property type="evidence" value="ECO:0007669"/>
    <property type="project" value="TreeGrafter"/>
</dbReference>
<dbReference type="EMBL" id="MCFI01000001">
    <property type="protein sequence ID" value="ORY87637.1"/>
    <property type="molecule type" value="Genomic_DNA"/>
</dbReference>
<feature type="repeat" description="WD" evidence="5">
    <location>
        <begin position="37"/>
        <end position="70"/>
    </location>
</feature>
<dbReference type="InterPro" id="IPR015943">
    <property type="entry name" value="WD40/YVTN_repeat-like_dom_sf"/>
</dbReference>
<evidence type="ECO:0000256" key="5">
    <source>
        <dbReference type="PROSITE-ProRule" id="PRU00221"/>
    </source>
</evidence>
<proteinExistence type="predicted"/>
<dbReference type="InterPro" id="IPR020472">
    <property type="entry name" value="WD40_PAC1"/>
</dbReference>
<dbReference type="PANTHER" id="PTHR46202:SF1">
    <property type="entry name" value="DNA EXCISION REPAIR PROTEIN ERCC-8"/>
    <property type="match status" value="1"/>
</dbReference>
<dbReference type="InterPro" id="IPR036322">
    <property type="entry name" value="WD40_repeat_dom_sf"/>
</dbReference>
<evidence type="ECO:0000256" key="1">
    <source>
        <dbReference type="ARBA" id="ARBA00022574"/>
    </source>
</evidence>
<keyword evidence="1 5" id="KW-0853">WD repeat</keyword>
<gene>
    <name evidence="6" type="ORF">BCR37DRAFT_4158</name>
</gene>
<keyword evidence="7" id="KW-1185">Reference proteome</keyword>
<dbReference type="GO" id="GO:0000109">
    <property type="term" value="C:nucleotide-excision repair complex"/>
    <property type="evidence" value="ECO:0007669"/>
    <property type="project" value="TreeGrafter"/>
</dbReference>
<dbReference type="PROSITE" id="PS50082">
    <property type="entry name" value="WD_REPEATS_2"/>
    <property type="match status" value="3"/>
</dbReference>
<dbReference type="InterPro" id="IPR042238">
    <property type="entry name" value="Rad28/ERCC8/Ckn1/ATCSA-1"/>
</dbReference>
<dbReference type="PANTHER" id="PTHR46202">
    <property type="entry name" value="DNA EXCISION REPAIR PROTEIN ERCC-8"/>
    <property type="match status" value="1"/>
</dbReference>
<keyword evidence="4" id="KW-0234">DNA repair</keyword>
<dbReference type="GeneID" id="63788885"/>
<dbReference type="PROSITE" id="PS50294">
    <property type="entry name" value="WD_REPEATS_REGION"/>
    <property type="match status" value="3"/>
</dbReference>
<dbReference type="SUPFAM" id="SSF50978">
    <property type="entry name" value="WD40 repeat-like"/>
    <property type="match status" value="1"/>
</dbReference>
<dbReference type="RefSeq" id="XP_040728132.1">
    <property type="nucleotide sequence ID" value="XM_040872286.1"/>
</dbReference>
<dbReference type="OrthoDB" id="361494at2759"/>
<dbReference type="Pfam" id="PF00400">
    <property type="entry name" value="WD40"/>
    <property type="match status" value="4"/>
</dbReference>
<dbReference type="Gene3D" id="2.130.10.10">
    <property type="entry name" value="YVTN repeat-like/Quinoprotein amine dehydrogenase"/>
    <property type="match status" value="1"/>
</dbReference>
<dbReference type="GO" id="GO:0000209">
    <property type="term" value="P:protein polyubiquitination"/>
    <property type="evidence" value="ECO:0007669"/>
    <property type="project" value="TreeGrafter"/>
</dbReference>
<feature type="repeat" description="WD" evidence="5">
    <location>
        <begin position="231"/>
        <end position="272"/>
    </location>
</feature>
<keyword evidence="3" id="KW-0227">DNA damage</keyword>
<dbReference type="PRINTS" id="PR00320">
    <property type="entry name" value="GPROTEINBRPT"/>
</dbReference>
<dbReference type="PROSITE" id="PS00678">
    <property type="entry name" value="WD_REPEATS_1"/>
    <property type="match status" value="2"/>
</dbReference>
<dbReference type="GO" id="GO:0006283">
    <property type="term" value="P:transcription-coupled nucleotide-excision repair"/>
    <property type="evidence" value="ECO:0007669"/>
    <property type="project" value="InterPro"/>
</dbReference>
<dbReference type="InterPro" id="IPR001680">
    <property type="entry name" value="WD40_rpt"/>
</dbReference>
<evidence type="ECO:0000256" key="2">
    <source>
        <dbReference type="ARBA" id="ARBA00022737"/>
    </source>
</evidence>
<dbReference type="Proteomes" id="UP000193685">
    <property type="component" value="Unassembled WGS sequence"/>
</dbReference>
<sequence length="393" mass="43683">MESFLQLREIGGRQDLRRAQTSRLYHDLARATKGQFSEGHRGAVNALSFDNQGARYLLSAGAGSDITLWDCDSRDAQLFPIQKVAKGTYHKYGISAIHWYPFDNGLLTTSSYDETVKVFDTESWREACTFDLGSKVYSHSISKVASHALIVTACDNPVMRLCDMRSGSYAHMLRGHAGKVIAVEWSPRQEHIMASAGSDGTIRIWDVRKAQACMALLDMYNSRREIRPAIPKAHSDTVNGIAWTEDGLSLVSTGHDNKLRVWDIVSGENMLINYGTAINNTHWQTVKPLIVEGQDIDDPILFYPSDEGQLLRYGLFNGYLFHRQFVLNGRVTCAVNRSNQHVELVTGDSAGQLIKWAPYDILDAPKAKPVPGASGNILSDIVTDMNTTPVTFN</sequence>